<comment type="caution">
    <text evidence="2">The sequence shown here is derived from an EMBL/GenBank/DDBJ whole genome shotgun (WGS) entry which is preliminary data.</text>
</comment>
<accession>A0ABW1FY28</accession>
<dbReference type="Gene3D" id="1.10.357.10">
    <property type="entry name" value="Tetracycline Repressor, domain 2"/>
    <property type="match status" value="1"/>
</dbReference>
<dbReference type="SUPFAM" id="SSF48498">
    <property type="entry name" value="Tetracyclin repressor-like, C-terminal domain"/>
    <property type="match status" value="1"/>
</dbReference>
<evidence type="ECO:0008006" key="4">
    <source>
        <dbReference type="Google" id="ProtNLM"/>
    </source>
</evidence>
<evidence type="ECO:0000256" key="1">
    <source>
        <dbReference type="SAM" id="MobiDB-lite"/>
    </source>
</evidence>
<name>A0ABW1FY28_9ACTN</name>
<organism evidence="2 3">
    <name type="scientific">Streptacidiphilus monticola</name>
    <dbReference type="NCBI Taxonomy" id="2161674"/>
    <lineage>
        <taxon>Bacteria</taxon>
        <taxon>Bacillati</taxon>
        <taxon>Actinomycetota</taxon>
        <taxon>Actinomycetes</taxon>
        <taxon>Kitasatosporales</taxon>
        <taxon>Streptomycetaceae</taxon>
        <taxon>Streptacidiphilus</taxon>
    </lineage>
</organism>
<sequence>MTSRPPGRSAPSIAGRSPRRRWTHGGYGAAALARPDARSAVETMLRLAAAEYTGPAHPPGCRGPGSQDVAGELRDIRRATTDALARKIRADVDRGLLPAGTDAASPAAFYAAVVQGLSTQARDGAPREQRERPADLALLAWPGWAAS</sequence>
<evidence type="ECO:0000313" key="2">
    <source>
        <dbReference type="EMBL" id="MFC5906349.1"/>
    </source>
</evidence>
<feature type="region of interest" description="Disordered" evidence="1">
    <location>
        <begin position="1"/>
        <end position="25"/>
    </location>
</feature>
<dbReference type="EMBL" id="JBHSQJ010000010">
    <property type="protein sequence ID" value="MFC5906349.1"/>
    <property type="molecule type" value="Genomic_DNA"/>
</dbReference>
<reference evidence="3" key="1">
    <citation type="journal article" date="2019" name="Int. J. Syst. Evol. Microbiol.">
        <title>The Global Catalogue of Microorganisms (GCM) 10K type strain sequencing project: providing services to taxonomists for standard genome sequencing and annotation.</title>
        <authorList>
            <consortium name="The Broad Institute Genomics Platform"/>
            <consortium name="The Broad Institute Genome Sequencing Center for Infectious Disease"/>
            <person name="Wu L."/>
            <person name="Ma J."/>
        </authorList>
    </citation>
    <scope>NUCLEOTIDE SEQUENCE [LARGE SCALE GENOMIC DNA]</scope>
    <source>
        <strain evidence="3">JCM 4816</strain>
    </source>
</reference>
<gene>
    <name evidence="2" type="ORF">ACFP3V_03825</name>
</gene>
<proteinExistence type="predicted"/>
<evidence type="ECO:0000313" key="3">
    <source>
        <dbReference type="Proteomes" id="UP001596174"/>
    </source>
</evidence>
<dbReference type="Proteomes" id="UP001596174">
    <property type="component" value="Unassembled WGS sequence"/>
</dbReference>
<dbReference type="RefSeq" id="WP_380579666.1">
    <property type="nucleotide sequence ID" value="NZ_JBHSQJ010000010.1"/>
</dbReference>
<protein>
    <recommendedName>
        <fullName evidence="4">TetR family transcriptional regulator</fullName>
    </recommendedName>
</protein>
<dbReference type="InterPro" id="IPR036271">
    <property type="entry name" value="Tet_transcr_reg_TetR-rel_C_sf"/>
</dbReference>
<keyword evidence="3" id="KW-1185">Reference proteome</keyword>